<keyword evidence="2" id="KW-0378">Hydrolase</keyword>
<dbReference type="InterPro" id="IPR001279">
    <property type="entry name" value="Metallo-B-lactamas"/>
</dbReference>
<comment type="caution">
    <text evidence="2">The sequence shown here is derived from an EMBL/GenBank/DDBJ whole genome shotgun (WGS) entry which is preliminary data.</text>
</comment>
<dbReference type="PANTHER" id="PTHR42951:SF22">
    <property type="entry name" value="METALLO BETA-LACTAMASE SUPERFAMILY LIPOPROTEIN"/>
    <property type="match status" value="1"/>
</dbReference>
<feature type="domain" description="Metallo-beta-lactamase" evidence="1">
    <location>
        <begin position="25"/>
        <end position="230"/>
    </location>
</feature>
<dbReference type="SMART" id="SM00849">
    <property type="entry name" value="Lactamase_B"/>
    <property type="match status" value="1"/>
</dbReference>
<dbReference type="SUPFAM" id="SSF56281">
    <property type="entry name" value="Metallo-hydrolase/oxidoreductase"/>
    <property type="match status" value="1"/>
</dbReference>
<gene>
    <name evidence="2" type="ORF">G3480_03800</name>
</gene>
<dbReference type="InterPro" id="IPR050855">
    <property type="entry name" value="NDM-1-like"/>
</dbReference>
<protein>
    <submittedName>
        <fullName evidence="2">MBL fold metallo-hydrolase</fullName>
    </submittedName>
</protein>
<evidence type="ECO:0000313" key="2">
    <source>
        <dbReference type="EMBL" id="NEX19445.1"/>
    </source>
</evidence>
<proteinExistence type="predicted"/>
<dbReference type="Proteomes" id="UP000471640">
    <property type="component" value="Unassembled WGS sequence"/>
</dbReference>
<sequence>MSHAPFKEIADGIFCIETGLYRHGLAACYLVRSGDRLTFVDTGTANTFPSLLGVIEALGLTPAHVDFVIPTHVHLDHAGGSGNLMQACQTARLVIHPKGALHMIDPSKLIAGATAVYGEEGFAKDFGELLPVPEERVIIAQDGQTFDLNGRVLTFLDTPGHANHHGCIFDAQTKGFFTGDTFGIAYREFDTPKGPWLFAPTTPVAFDPESWQGSLDKLMSYEPEAMYLTHYGRVDRPAELIDGLRKSIADLAEIALAEEGKADDQRQARLKAAVTSHLIASAQAQGVDLEDRHIQELLAVDTELNAQGLEVWLKRREKRAAG</sequence>
<dbReference type="CDD" id="cd07726">
    <property type="entry name" value="ST1585-like_MBL-fold"/>
    <property type="match status" value="1"/>
</dbReference>
<dbReference type="InterPro" id="IPR036866">
    <property type="entry name" value="RibonucZ/Hydroxyglut_hydro"/>
</dbReference>
<dbReference type="EMBL" id="JAAIJR010000009">
    <property type="protein sequence ID" value="NEX19445.1"/>
    <property type="molecule type" value="Genomic_DNA"/>
</dbReference>
<organism evidence="2 3">
    <name type="scientific">Thiorhodococcus mannitoliphagus</name>
    <dbReference type="NCBI Taxonomy" id="329406"/>
    <lineage>
        <taxon>Bacteria</taxon>
        <taxon>Pseudomonadati</taxon>
        <taxon>Pseudomonadota</taxon>
        <taxon>Gammaproteobacteria</taxon>
        <taxon>Chromatiales</taxon>
        <taxon>Chromatiaceae</taxon>
        <taxon>Thiorhodococcus</taxon>
    </lineage>
</organism>
<reference evidence="2 3" key="2">
    <citation type="submission" date="2020-02" db="EMBL/GenBank/DDBJ databases">
        <title>Genome sequences of Thiorhodococcus mannitoliphagus and Thiorhodococcus minor, purple sulfur photosynthetic bacteria in the gammaproteobacterial family, Chromatiaceae.</title>
        <authorList>
            <person name="Aviles F.A."/>
            <person name="Meyer T.E."/>
            <person name="Kyndt J.A."/>
        </authorList>
    </citation>
    <scope>NUCLEOTIDE SEQUENCE [LARGE SCALE GENOMIC DNA]</scope>
    <source>
        <strain evidence="2 3">DSM 18266</strain>
    </source>
</reference>
<keyword evidence="3" id="KW-1185">Reference proteome</keyword>
<dbReference type="Gene3D" id="3.60.15.10">
    <property type="entry name" value="Ribonuclease Z/Hydroxyacylglutathione hydrolase-like"/>
    <property type="match status" value="1"/>
</dbReference>
<dbReference type="GO" id="GO:0016787">
    <property type="term" value="F:hydrolase activity"/>
    <property type="evidence" value="ECO:0007669"/>
    <property type="project" value="UniProtKB-KW"/>
</dbReference>
<evidence type="ECO:0000313" key="3">
    <source>
        <dbReference type="Proteomes" id="UP000471640"/>
    </source>
</evidence>
<dbReference type="InterPro" id="IPR037482">
    <property type="entry name" value="ST1585_MBL-fold"/>
</dbReference>
<accession>A0A6P1DUS4</accession>
<evidence type="ECO:0000259" key="1">
    <source>
        <dbReference type="SMART" id="SM00849"/>
    </source>
</evidence>
<dbReference type="Pfam" id="PF00753">
    <property type="entry name" value="Lactamase_B"/>
    <property type="match status" value="1"/>
</dbReference>
<dbReference type="PANTHER" id="PTHR42951">
    <property type="entry name" value="METALLO-BETA-LACTAMASE DOMAIN-CONTAINING"/>
    <property type="match status" value="1"/>
</dbReference>
<dbReference type="RefSeq" id="WP_164652343.1">
    <property type="nucleotide sequence ID" value="NZ_JAAIJR010000009.1"/>
</dbReference>
<reference evidence="3" key="1">
    <citation type="journal article" date="2020" name="Microbiol. Resour. Announc.">
        <title>Draft Genome Sequences of Thiorhodococcus mannitoliphagus and Thiorhodococcus minor, Purple Sulfur Photosynthetic Bacteria in the Gammaproteobacterial Family Chromatiaceae.</title>
        <authorList>
            <person name="Aviles F.A."/>
            <person name="Meyer T.E."/>
            <person name="Kyndt J.A."/>
        </authorList>
    </citation>
    <scope>NUCLEOTIDE SEQUENCE [LARGE SCALE GENOMIC DNA]</scope>
    <source>
        <strain evidence="3">DSM 18266</strain>
    </source>
</reference>
<name>A0A6P1DUS4_9GAMM</name>
<dbReference type="AlphaFoldDB" id="A0A6P1DUS4"/>